<keyword evidence="3" id="KW-1185">Reference proteome</keyword>
<evidence type="ECO:0000256" key="1">
    <source>
        <dbReference type="SAM" id="MobiDB-lite"/>
    </source>
</evidence>
<evidence type="ECO:0000313" key="2">
    <source>
        <dbReference type="EMBL" id="CAH1112914.1"/>
    </source>
</evidence>
<dbReference type="OrthoDB" id="6781714at2759"/>
<gene>
    <name evidence="2" type="ORF">PSYICH_LOCUS13162</name>
</gene>
<evidence type="ECO:0000313" key="3">
    <source>
        <dbReference type="Proteomes" id="UP001153636"/>
    </source>
</evidence>
<dbReference type="EMBL" id="OV651819">
    <property type="protein sequence ID" value="CAH1112914.1"/>
    <property type="molecule type" value="Genomic_DNA"/>
</dbReference>
<feature type="region of interest" description="Disordered" evidence="1">
    <location>
        <begin position="92"/>
        <end position="121"/>
    </location>
</feature>
<name>A0A9P0D6J7_9CUCU</name>
<organism evidence="2 3">
    <name type="scientific">Psylliodes chrysocephalus</name>
    <dbReference type="NCBI Taxonomy" id="3402493"/>
    <lineage>
        <taxon>Eukaryota</taxon>
        <taxon>Metazoa</taxon>
        <taxon>Ecdysozoa</taxon>
        <taxon>Arthropoda</taxon>
        <taxon>Hexapoda</taxon>
        <taxon>Insecta</taxon>
        <taxon>Pterygota</taxon>
        <taxon>Neoptera</taxon>
        <taxon>Endopterygota</taxon>
        <taxon>Coleoptera</taxon>
        <taxon>Polyphaga</taxon>
        <taxon>Cucujiformia</taxon>
        <taxon>Chrysomeloidea</taxon>
        <taxon>Chrysomelidae</taxon>
        <taxon>Galerucinae</taxon>
        <taxon>Alticini</taxon>
        <taxon>Psylliodes</taxon>
    </lineage>
</organism>
<dbReference type="AlphaFoldDB" id="A0A9P0D6J7"/>
<sequence>MWFDIKRKPSCSDGGRHVLRMIQLSCYLNNELKAVIDSVIKRKATLYFNSFEKYLKKQPITLDPLEYGWIEHDDKLVCKWFEGDQLPTSVSDLITQVPDSDSMDDEDESHHDRHDSDDDDE</sequence>
<reference evidence="2" key="1">
    <citation type="submission" date="2022-01" db="EMBL/GenBank/DDBJ databases">
        <authorList>
            <person name="King R."/>
        </authorList>
    </citation>
    <scope>NUCLEOTIDE SEQUENCE</scope>
</reference>
<accession>A0A9P0D6J7</accession>
<proteinExistence type="predicted"/>
<protein>
    <submittedName>
        <fullName evidence="2">Uncharacterized protein</fullName>
    </submittedName>
</protein>
<dbReference type="Proteomes" id="UP001153636">
    <property type="component" value="Chromosome 7"/>
</dbReference>
<feature type="compositionally biased region" description="Basic and acidic residues" evidence="1">
    <location>
        <begin position="108"/>
        <end position="121"/>
    </location>
</feature>